<dbReference type="Gene3D" id="3.30.530.20">
    <property type="match status" value="1"/>
</dbReference>
<dbReference type="PANTHER" id="PTHR13510">
    <property type="entry name" value="FYVE-FINGER-CONTAINING RAB5 EFFECTOR PROTEIN RABENOSYN-5-RELATED"/>
    <property type="match status" value="1"/>
</dbReference>
<reference evidence="2" key="1">
    <citation type="submission" date="2023-04" db="EMBL/GenBank/DDBJ databases">
        <title>Phytophthora lilii NBRC 32176.</title>
        <authorList>
            <person name="Ichikawa N."/>
            <person name="Sato H."/>
            <person name="Tonouchi N."/>
        </authorList>
    </citation>
    <scope>NUCLEOTIDE SEQUENCE</scope>
    <source>
        <strain evidence="2">NBRC 32176</strain>
    </source>
</reference>
<feature type="compositionally biased region" description="Basic residues" evidence="1">
    <location>
        <begin position="327"/>
        <end position="343"/>
    </location>
</feature>
<name>A0A9W6THQ9_9STRA</name>
<dbReference type="OrthoDB" id="158932at2759"/>
<proteinExistence type="predicted"/>
<sequence length="590" mass="65790">MDRRRSDAAAAGYSPTSWTTNALPPVELTAEQREKYRLLATQLLSNTLRDYDIYAADPRQRRMSRRRWKPVKTRDHITVYKERYPTPSSLASTNQFVGPPSRSSRASIADWVSMAFRGNEWTEPKLLVATGWIEGTLDDVMYGVASADAQSMLLKATVVKNTLINGAVLACIDAPCSADPFRFLGVKWFVKGPPTALQGIVRPRDLVFIEATGITTRPNGERIGYQLLHSVDPPQYRDMTPQSGMEVTRGRISSCSIFREIPAGLGSRHSKVDVYVKGYVEAHGKLLDSVALTAASTGFMSSWNTVECANLKKLMWCFRQQPDWGRGRRRDTQRARRSSHRSRASSSIRSMSQVGNNYNSSSRVCTPSPYRSSQRPETFPQESASRCGTCSKRIGKLVSGAISCELCSQTTCSRCRVSRTLKEVNADLWLRQENVVICKRCVLRVDHLAAVDVARAEVEAGWFSPKSVPTNPQSFLESFANTGVTADTGASITTIPAEEEYSLSVLTPTSDLPIDSFRGVETIKTSTTDVPEHAESDEVGKPELSDRERREQIWSQMVELRMVAESIYKLTLETTESLNATPQRTPQLYR</sequence>
<evidence type="ECO:0000256" key="1">
    <source>
        <dbReference type="SAM" id="MobiDB-lite"/>
    </source>
</evidence>
<feature type="compositionally biased region" description="Polar residues" evidence="1">
    <location>
        <begin position="353"/>
        <end position="382"/>
    </location>
</feature>
<dbReference type="GO" id="GO:0004190">
    <property type="term" value="F:aspartic-type endopeptidase activity"/>
    <property type="evidence" value="ECO:0007669"/>
    <property type="project" value="InterPro"/>
</dbReference>
<protein>
    <submittedName>
        <fullName evidence="2">Unnamed protein product</fullName>
    </submittedName>
</protein>
<keyword evidence="3" id="KW-1185">Reference proteome</keyword>
<feature type="region of interest" description="Disordered" evidence="1">
    <location>
        <begin position="324"/>
        <end position="382"/>
    </location>
</feature>
<dbReference type="PANTHER" id="PTHR13510:SF44">
    <property type="entry name" value="RABENOSYN-5"/>
    <property type="match status" value="1"/>
</dbReference>
<evidence type="ECO:0000313" key="2">
    <source>
        <dbReference type="EMBL" id="GMF13284.1"/>
    </source>
</evidence>
<dbReference type="GO" id="GO:0006508">
    <property type="term" value="P:proteolysis"/>
    <property type="evidence" value="ECO:0007669"/>
    <property type="project" value="InterPro"/>
</dbReference>
<comment type="caution">
    <text evidence="2">The sequence shown here is derived from an EMBL/GenBank/DDBJ whole genome shotgun (WGS) entry which is preliminary data.</text>
</comment>
<evidence type="ECO:0000313" key="3">
    <source>
        <dbReference type="Proteomes" id="UP001165083"/>
    </source>
</evidence>
<dbReference type="InterPro" id="IPR001969">
    <property type="entry name" value="Aspartic_peptidase_AS"/>
</dbReference>
<feature type="region of interest" description="Disordered" evidence="1">
    <location>
        <begin position="525"/>
        <end position="547"/>
    </location>
</feature>
<organism evidence="2 3">
    <name type="scientific">Phytophthora lilii</name>
    <dbReference type="NCBI Taxonomy" id="2077276"/>
    <lineage>
        <taxon>Eukaryota</taxon>
        <taxon>Sar</taxon>
        <taxon>Stramenopiles</taxon>
        <taxon>Oomycota</taxon>
        <taxon>Peronosporomycetes</taxon>
        <taxon>Peronosporales</taxon>
        <taxon>Peronosporaceae</taxon>
        <taxon>Phytophthora</taxon>
    </lineage>
</organism>
<dbReference type="Proteomes" id="UP001165083">
    <property type="component" value="Unassembled WGS sequence"/>
</dbReference>
<dbReference type="AlphaFoldDB" id="A0A9W6THQ9"/>
<accession>A0A9W6THQ9</accession>
<dbReference type="InterPro" id="IPR052727">
    <property type="entry name" value="Rab4/Rab5_effector"/>
</dbReference>
<dbReference type="EMBL" id="BSXW01000151">
    <property type="protein sequence ID" value="GMF13284.1"/>
    <property type="molecule type" value="Genomic_DNA"/>
</dbReference>
<gene>
    <name evidence="2" type="ORF">Plil01_000377400</name>
</gene>
<feature type="compositionally biased region" description="Basic and acidic residues" evidence="1">
    <location>
        <begin position="530"/>
        <end position="547"/>
    </location>
</feature>
<dbReference type="InterPro" id="IPR023393">
    <property type="entry name" value="START-like_dom_sf"/>
</dbReference>
<dbReference type="PROSITE" id="PS00141">
    <property type="entry name" value="ASP_PROTEASE"/>
    <property type="match status" value="1"/>
</dbReference>